<evidence type="ECO:0000313" key="5">
    <source>
        <dbReference type="EMBL" id="MEQ0559187.1"/>
    </source>
</evidence>
<dbReference type="SUPFAM" id="SSF48008">
    <property type="entry name" value="GntR ligand-binding domain-like"/>
    <property type="match status" value="1"/>
</dbReference>
<keyword evidence="1" id="KW-0805">Transcription regulation</keyword>
<proteinExistence type="predicted"/>
<dbReference type="PANTHER" id="PTHR43537">
    <property type="entry name" value="TRANSCRIPTIONAL REGULATOR, GNTR FAMILY"/>
    <property type="match status" value="1"/>
</dbReference>
<feature type="domain" description="HTH gntR-type" evidence="4">
    <location>
        <begin position="14"/>
        <end position="81"/>
    </location>
</feature>
<dbReference type="SMART" id="SM00345">
    <property type="entry name" value="HTH_GNTR"/>
    <property type="match status" value="1"/>
</dbReference>
<dbReference type="InterPro" id="IPR000524">
    <property type="entry name" value="Tscrpt_reg_HTH_GntR"/>
</dbReference>
<dbReference type="InterPro" id="IPR008920">
    <property type="entry name" value="TF_FadR/GntR_C"/>
</dbReference>
<evidence type="ECO:0000259" key="4">
    <source>
        <dbReference type="PROSITE" id="PS50949"/>
    </source>
</evidence>
<keyword evidence="3" id="KW-0804">Transcription</keyword>
<dbReference type="Pfam" id="PF07729">
    <property type="entry name" value="FCD"/>
    <property type="match status" value="1"/>
</dbReference>
<dbReference type="Proteomes" id="UP001440984">
    <property type="component" value="Unassembled WGS sequence"/>
</dbReference>
<dbReference type="EMBL" id="JBDZYD010000003">
    <property type="protein sequence ID" value="MEQ0559187.1"/>
    <property type="molecule type" value="Genomic_DNA"/>
</dbReference>
<dbReference type="Gene3D" id="1.10.10.10">
    <property type="entry name" value="Winged helix-like DNA-binding domain superfamily/Winged helix DNA-binding domain"/>
    <property type="match status" value="1"/>
</dbReference>
<keyword evidence="2" id="KW-0238">DNA-binding</keyword>
<accession>A0ABV0LA64</accession>
<dbReference type="InterPro" id="IPR011711">
    <property type="entry name" value="GntR_C"/>
</dbReference>
<evidence type="ECO:0000256" key="3">
    <source>
        <dbReference type="ARBA" id="ARBA00023163"/>
    </source>
</evidence>
<evidence type="ECO:0000256" key="1">
    <source>
        <dbReference type="ARBA" id="ARBA00023015"/>
    </source>
</evidence>
<protein>
    <submittedName>
        <fullName evidence="5">GntR family transcriptional regulator</fullName>
    </submittedName>
</protein>
<organism evidence="5 6">
    <name type="scientific">Amycolatopsis melonis</name>
    <dbReference type="NCBI Taxonomy" id="3156488"/>
    <lineage>
        <taxon>Bacteria</taxon>
        <taxon>Bacillati</taxon>
        <taxon>Actinomycetota</taxon>
        <taxon>Actinomycetes</taxon>
        <taxon>Pseudonocardiales</taxon>
        <taxon>Pseudonocardiaceae</taxon>
        <taxon>Amycolatopsis</taxon>
    </lineage>
</organism>
<gene>
    <name evidence="5" type="ORF">ABJI51_08915</name>
</gene>
<evidence type="ECO:0000256" key="2">
    <source>
        <dbReference type="ARBA" id="ARBA00023125"/>
    </source>
</evidence>
<dbReference type="Pfam" id="PF00392">
    <property type="entry name" value="GntR"/>
    <property type="match status" value="1"/>
</dbReference>
<dbReference type="PROSITE" id="PS50949">
    <property type="entry name" value="HTH_GNTR"/>
    <property type="match status" value="1"/>
</dbReference>
<dbReference type="InterPro" id="IPR036388">
    <property type="entry name" value="WH-like_DNA-bd_sf"/>
</dbReference>
<dbReference type="SUPFAM" id="SSF46785">
    <property type="entry name" value="Winged helix' DNA-binding domain"/>
    <property type="match status" value="1"/>
</dbReference>
<keyword evidence="6" id="KW-1185">Reference proteome</keyword>
<comment type="caution">
    <text evidence="5">The sequence shown here is derived from an EMBL/GenBank/DDBJ whole genome shotgun (WGS) entry which is preliminary data.</text>
</comment>
<evidence type="ECO:0000313" key="6">
    <source>
        <dbReference type="Proteomes" id="UP001440984"/>
    </source>
</evidence>
<sequence length="234" mass="24966">MASSSSARRPPPPVSRTDFVRDAVKEAILSGEFGPGETLVEAEVGALLGVSKTPVREALRSLAGSGLVTMSTYKGATVRVMDAESAHAVYDLRALLEPEAVRRAVERGADFGEARRVLAEVETGAAAADRAKASLTNRLFHRALYAGCGNPLLVEVLDGLRDQAALVTVTGWGISPTWQGEAAEHRAILNAAERGNARQAEHLLRKHITDFLDRVAFALPGRRTTETGDSKGTR</sequence>
<dbReference type="CDD" id="cd07377">
    <property type="entry name" value="WHTH_GntR"/>
    <property type="match status" value="1"/>
</dbReference>
<dbReference type="RefSeq" id="WP_348949788.1">
    <property type="nucleotide sequence ID" value="NZ_JBDZYD010000003.1"/>
</dbReference>
<name>A0ABV0LA64_9PSEU</name>
<dbReference type="PANTHER" id="PTHR43537:SF24">
    <property type="entry name" value="GLUCONATE OPERON TRANSCRIPTIONAL REPRESSOR"/>
    <property type="match status" value="1"/>
</dbReference>
<dbReference type="Gene3D" id="1.20.120.530">
    <property type="entry name" value="GntR ligand-binding domain-like"/>
    <property type="match status" value="1"/>
</dbReference>
<dbReference type="InterPro" id="IPR036390">
    <property type="entry name" value="WH_DNA-bd_sf"/>
</dbReference>
<dbReference type="SMART" id="SM00895">
    <property type="entry name" value="FCD"/>
    <property type="match status" value="1"/>
</dbReference>
<reference evidence="5 6" key="1">
    <citation type="submission" date="2024-05" db="EMBL/GenBank/DDBJ databases">
        <authorList>
            <person name="Zhao H."/>
            <person name="Xu Y."/>
            <person name="Lin S."/>
            <person name="Spain J.C."/>
            <person name="Zhou N.-Y."/>
        </authorList>
    </citation>
    <scope>NUCLEOTIDE SEQUENCE [LARGE SCALE GENOMIC DNA]</scope>
    <source>
        <strain evidence="5 6">NEAU-NG30</strain>
    </source>
</reference>